<evidence type="ECO:0000313" key="2">
    <source>
        <dbReference type="EMBL" id="VXA83043.1"/>
    </source>
</evidence>
<gene>
    <name evidence="2" type="ORF">AERO8C_140361</name>
</gene>
<reference evidence="2 3" key="1">
    <citation type="submission" date="2019-10" db="EMBL/GenBank/DDBJ databases">
        <authorList>
            <person name="Karimi E."/>
        </authorList>
    </citation>
    <scope>NUCLEOTIDE SEQUENCE [LARGE SCALE GENOMIC DNA]</scope>
    <source>
        <strain evidence="2">Aeromonas sp. 8C</strain>
    </source>
</reference>
<evidence type="ECO:0000256" key="1">
    <source>
        <dbReference type="SAM" id="MobiDB-lite"/>
    </source>
</evidence>
<feature type="compositionally biased region" description="Basic and acidic residues" evidence="1">
    <location>
        <begin position="313"/>
        <end position="324"/>
    </location>
</feature>
<proteinExistence type="predicted"/>
<feature type="compositionally biased region" description="Basic and acidic residues" evidence="1">
    <location>
        <begin position="283"/>
        <end position="302"/>
    </location>
</feature>
<protein>
    <submittedName>
        <fullName evidence="2">Uncharacterized protein</fullName>
    </submittedName>
</protein>
<dbReference type="EMBL" id="CABWLC010000006">
    <property type="protein sequence ID" value="VXA83043.1"/>
    <property type="molecule type" value="Genomic_DNA"/>
</dbReference>
<accession>A0A653KUF0</accession>
<feature type="region of interest" description="Disordered" evidence="1">
    <location>
        <begin position="278"/>
        <end position="351"/>
    </location>
</feature>
<dbReference type="AlphaFoldDB" id="A0A653KUF0"/>
<name>A0A653KUF0_AERVE</name>
<feature type="compositionally biased region" description="Acidic residues" evidence="1">
    <location>
        <begin position="303"/>
        <end position="312"/>
    </location>
</feature>
<sequence>MIAAGANLARAVSAGRDGVVMRQGEAAVPLSPVRSLQPALFAGETDRQPGIPKGIAKARPELLTQGILTFDGPLLTRRHQNVQFQIEAATAFGQMAVALDAVALAQRLDLLLDLPWHIPLGGDLQHFPQVATEHLDGNEGGAEGQQRDQHRVYVAVVLAVADGIEADGDHKANQQSGAEQGIHQPLLGVDPHQLGVYLLGDLGFDAIDDGAEEGGDGGIDKGVAEIDLPSAIQQGGDAAIEGAEAEQQNNGAIDDVGDGLEVGIAVLEARIGRAGNEIGGNKTEARHAHAEQGEDTIEHDGVGTDEEAVADAEDGKGDTTEQRQGKRLFFGGDQRTDNMAVVSHKSPPFKW</sequence>
<dbReference type="Proteomes" id="UP000439123">
    <property type="component" value="Unassembled WGS sequence"/>
</dbReference>
<evidence type="ECO:0000313" key="3">
    <source>
        <dbReference type="Proteomes" id="UP000439123"/>
    </source>
</evidence>
<organism evidence="2 3">
    <name type="scientific">Aeromonas veronii</name>
    <dbReference type="NCBI Taxonomy" id="654"/>
    <lineage>
        <taxon>Bacteria</taxon>
        <taxon>Pseudomonadati</taxon>
        <taxon>Pseudomonadota</taxon>
        <taxon>Gammaproteobacteria</taxon>
        <taxon>Aeromonadales</taxon>
        <taxon>Aeromonadaceae</taxon>
        <taxon>Aeromonas</taxon>
    </lineage>
</organism>